<dbReference type="InterPro" id="IPR015421">
    <property type="entry name" value="PyrdxlP-dep_Trfase_major"/>
</dbReference>
<gene>
    <name evidence="8" type="ORF">ACFSCX_18495</name>
</gene>
<dbReference type="PANTHER" id="PTHR46383">
    <property type="entry name" value="ASPARTATE AMINOTRANSFERASE"/>
    <property type="match status" value="1"/>
</dbReference>
<comment type="caution">
    <text evidence="8">The sequence shown here is derived from an EMBL/GenBank/DDBJ whole genome shotgun (WGS) entry which is preliminary data.</text>
</comment>
<name>A0ABW4LTP4_9BACI</name>
<comment type="similarity">
    <text evidence="2 6">Belongs to the class-I pyridoxal-phosphate-dependent aminotransferase family.</text>
</comment>
<keyword evidence="5" id="KW-0663">Pyridoxal phosphate</keyword>
<evidence type="ECO:0000313" key="9">
    <source>
        <dbReference type="Proteomes" id="UP001597214"/>
    </source>
</evidence>
<dbReference type="SUPFAM" id="SSF53383">
    <property type="entry name" value="PLP-dependent transferases"/>
    <property type="match status" value="1"/>
</dbReference>
<keyword evidence="4 6" id="KW-0808">Transferase</keyword>
<proteinExistence type="inferred from homology"/>
<evidence type="ECO:0000256" key="1">
    <source>
        <dbReference type="ARBA" id="ARBA00001933"/>
    </source>
</evidence>
<evidence type="ECO:0000256" key="4">
    <source>
        <dbReference type="ARBA" id="ARBA00022679"/>
    </source>
</evidence>
<evidence type="ECO:0000256" key="5">
    <source>
        <dbReference type="ARBA" id="ARBA00022898"/>
    </source>
</evidence>
<dbReference type="CDD" id="cd00609">
    <property type="entry name" value="AAT_like"/>
    <property type="match status" value="1"/>
</dbReference>
<dbReference type="Gene3D" id="3.40.640.10">
    <property type="entry name" value="Type I PLP-dependent aspartate aminotransferase-like (Major domain)"/>
    <property type="match status" value="1"/>
</dbReference>
<dbReference type="InterPro" id="IPR015422">
    <property type="entry name" value="PyrdxlP-dep_Trfase_small"/>
</dbReference>
<sequence>MKLAKRVSALTPSTTLEITAKAKALKDQGFDVIGLGAGEPDFNTPDHIIEAAVKAMKEGHTKYTPSGGLPTLKKAIIQKFNQDQAIEYDAAQIVVCSGAKHALYTLFQVILNPGDEVIIPTPYWVSYPEQVKLADGKPVFIEGSESNQFKITPEQLESAITKETKAVIINSPSNPTGMIYSEKELLQIGEVCLKHDILIISDEIYEKLIYGDHTHTSIAQLSPELKEKTIVINGVSKSHSMTGWRIGYAAGNKEIISAMTNLASHSTSNPTSVAQYATIAAYEGSQEMLETMKIAFEERLNIIYEKLLHIPGFTCLKPQGAFYLFPNVTKAVELTGYESVDEWVTAILEQEKVAIVPGSGFGAPDYVRLSYATSLDLLEKAVGRIHNFMTENMKG</sequence>
<feature type="domain" description="Aminotransferase class I/classII large" evidence="7">
    <location>
        <begin position="31"/>
        <end position="385"/>
    </location>
</feature>
<dbReference type="InterPro" id="IPR050596">
    <property type="entry name" value="AspAT/PAT-like"/>
</dbReference>
<evidence type="ECO:0000256" key="6">
    <source>
        <dbReference type="RuleBase" id="RU000481"/>
    </source>
</evidence>
<dbReference type="Gene3D" id="3.90.1150.10">
    <property type="entry name" value="Aspartate Aminotransferase, domain 1"/>
    <property type="match status" value="1"/>
</dbReference>
<reference evidence="9" key="1">
    <citation type="journal article" date="2019" name="Int. J. Syst. Evol. Microbiol.">
        <title>The Global Catalogue of Microorganisms (GCM) 10K type strain sequencing project: providing services to taxonomists for standard genome sequencing and annotation.</title>
        <authorList>
            <consortium name="The Broad Institute Genomics Platform"/>
            <consortium name="The Broad Institute Genome Sequencing Center for Infectious Disease"/>
            <person name="Wu L."/>
            <person name="Ma J."/>
        </authorList>
    </citation>
    <scope>NUCLEOTIDE SEQUENCE [LARGE SCALE GENOMIC DNA]</scope>
    <source>
        <strain evidence="9">CCUG 49339</strain>
    </source>
</reference>
<dbReference type="Proteomes" id="UP001597214">
    <property type="component" value="Unassembled WGS sequence"/>
</dbReference>
<dbReference type="EC" id="2.6.1.-" evidence="6"/>
<dbReference type="PROSITE" id="PS00105">
    <property type="entry name" value="AA_TRANSFER_CLASS_1"/>
    <property type="match status" value="1"/>
</dbReference>
<comment type="cofactor">
    <cofactor evidence="1 6">
        <name>pyridoxal 5'-phosphate</name>
        <dbReference type="ChEBI" id="CHEBI:597326"/>
    </cofactor>
</comment>
<dbReference type="InterPro" id="IPR015424">
    <property type="entry name" value="PyrdxlP-dep_Trfase"/>
</dbReference>
<keyword evidence="9" id="KW-1185">Reference proteome</keyword>
<dbReference type="RefSeq" id="WP_377929720.1">
    <property type="nucleotide sequence ID" value="NZ_JBHUEM010000045.1"/>
</dbReference>
<dbReference type="InterPro" id="IPR004838">
    <property type="entry name" value="NHTrfase_class1_PyrdxlP-BS"/>
</dbReference>
<evidence type="ECO:0000313" key="8">
    <source>
        <dbReference type="EMBL" id="MFD1738515.1"/>
    </source>
</evidence>
<accession>A0ABW4LTP4</accession>
<keyword evidence="3 6" id="KW-0032">Aminotransferase</keyword>
<protein>
    <recommendedName>
        <fullName evidence="6">Aminotransferase</fullName>
        <ecNumber evidence="6">2.6.1.-</ecNumber>
    </recommendedName>
</protein>
<evidence type="ECO:0000256" key="2">
    <source>
        <dbReference type="ARBA" id="ARBA00007441"/>
    </source>
</evidence>
<dbReference type="GO" id="GO:0008483">
    <property type="term" value="F:transaminase activity"/>
    <property type="evidence" value="ECO:0007669"/>
    <property type="project" value="UniProtKB-KW"/>
</dbReference>
<dbReference type="InterPro" id="IPR004839">
    <property type="entry name" value="Aminotransferase_I/II_large"/>
</dbReference>
<dbReference type="PANTHER" id="PTHR46383:SF1">
    <property type="entry name" value="ASPARTATE AMINOTRANSFERASE"/>
    <property type="match status" value="1"/>
</dbReference>
<dbReference type="PRINTS" id="PR00753">
    <property type="entry name" value="ACCSYNTHASE"/>
</dbReference>
<organism evidence="8 9">
    <name type="scientific">Bacillus salitolerans</name>
    <dbReference type="NCBI Taxonomy" id="1437434"/>
    <lineage>
        <taxon>Bacteria</taxon>
        <taxon>Bacillati</taxon>
        <taxon>Bacillota</taxon>
        <taxon>Bacilli</taxon>
        <taxon>Bacillales</taxon>
        <taxon>Bacillaceae</taxon>
        <taxon>Bacillus</taxon>
    </lineage>
</organism>
<dbReference type="EMBL" id="JBHUEM010000045">
    <property type="protein sequence ID" value="MFD1738515.1"/>
    <property type="molecule type" value="Genomic_DNA"/>
</dbReference>
<evidence type="ECO:0000259" key="7">
    <source>
        <dbReference type="Pfam" id="PF00155"/>
    </source>
</evidence>
<evidence type="ECO:0000256" key="3">
    <source>
        <dbReference type="ARBA" id="ARBA00022576"/>
    </source>
</evidence>
<dbReference type="Pfam" id="PF00155">
    <property type="entry name" value="Aminotran_1_2"/>
    <property type="match status" value="1"/>
</dbReference>